<organism evidence="4 5">
    <name type="scientific">Enemella dayhoffiae</name>
    <dbReference type="NCBI Taxonomy" id="2016507"/>
    <lineage>
        <taxon>Bacteria</taxon>
        <taxon>Bacillati</taxon>
        <taxon>Actinomycetota</taxon>
        <taxon>Actinomycetes</taxon>
        <taxon>Propionibacteriales</taxon>
        <taxon>Propionibacteriaceae</taxon>
        <taxon>Enemella</taxon>
    </lineage>
</organism>
<keyword evidence="2" id="KW-1133">Transmembrane helix</keyword>
<gene>
    <name evidence="4" type="ORF">CGZ93_06140</name>
</gene>
<evidence type="ECO:0000256" key="2">
    <source>
        <dbReference type="SAM" id="Phobius"/>
    </source>
</evidence>
<feature type="transmembrane region" description="Helical" evidence="2">
    <location>
        <begin position="320"/>
        <end position="344"/>
    </location>
</feature>
<dbReference type="EMBL" id="NMVQ01000007">
    <property type="protein sequence ID" value="OYO23512.1"/>
    <property type="molecule type" value="Genomic_DNA"/>
</dbReference>
<feature type="transmembrane region" description="Helical" evidence="2">
    <location>
        <begin position="270"/>
        <end position="290"/>
    </location>
</feature>
<dbReference type="AlphaFoldDB" id="A0A255H7M6"/>
<reference evidence="4 5" key="1">
    <citation type="submission" date="2017-07" db="EMBL/GenBank/DDBJ databases">
        <title>Draft whole genome sequences of clinical Proprionibacteriaceae strains.</title>
        <authorList>
            <person name="Bernier A.-M."/>
            <person name="Bernard K."/>
            <person name="Domingo M.-C."/>
        </authorList>
    </citation>
    <scope>NUCLEOTIDE SEQUENCE [LARGE SCALE GENOMIC DNA]</scope>
    <source>
        <strain evidence="4 5">NML 130396</strain>
    </source>
</reference>
<evidence type="ECO:0000256" key="1">
    <source>
        <dbReference type="SAM" id="MobiDB-lite"/>
    </source>
</evidence>
<feature type="transmembrane region" description="Helical" evidence="2">
    <location>
        <begin position="409"/>
        <end position="427"/>
    </location>
</feature>
<protein>
    <recommendedName>
        <fullName evidence="3">Terminal beta-(1-&gt;2)-arabinofuranosyltransferase C-terminal domain-containing protein</fullName>
    </recommendedName>
</protein>
<keyword evidence="2" id="KW-0812">Transmembrane</keyword>
<feature type="compositionally biased region" description="Basic and acidic residues" evidence="1">
    <location>
        <begin position="35"/>
        <end position="44"/>
    </location>
</feature>
<keyword evidence="2" id="KW-0472">Membrane</keyword>
<feature type="transmembrane region" description="Helical" evidence="2">
    <location>
        <begin position="356"/>
        <end position="374"/>
    </location>
</feature>
<dbReference type="InterPro" id="IPR058983">
    <property type="entry name" value="AftB_C"/>
</dbReference>
<comment type="caution">
    <text evidence="4">The sequence shown here is derived from an EMBL/GenBank/DDBJ whole genome shotgun (WGS) entry which is preliminary data.</text>
</comment>
<feature type="region of interest" description="Disordered" evidence="1">
    <location>
        <begin position="1"/>
        <end position="49"/>
    </location>
</feature>
<feature type="transmembrane region" description="Helical" evidence="2">
    <location>
        <begin position="235"/>
        <end position="264"/>
    </location>
</feature>
<evidence type="ECO:0000259" key="3">
    <source>
        <dbReference type="Pfam" id="PF26371"/>
    </source>
</evidence>
<proteinExistence type="predicted"/>
<sequence length="633" mass="69262">MADMPTPEDLSTQDTSPAAKQSTKPGTDASGPPAKGRDNHDGRGSGDGVPGSHLGRAWLALRMVFTPNHVALAAPILMVAYLGWQQRWVSDDGWINIRVVDQVLGGNGPVFNFGERVEVTTSTIWFWMLLAGARILPGTEAQITGVVVGWLLTLLGMVTATVGATRLFRDRGKTMLLPVGTLAMAAIPPFWDFATSGLETGLSFCWLGVCFWLLTRRIGSDRPVLRLRPLRRWPFVAAAWIALGPLIRPDFGLYSVAFALALLATDFRGWWRWIICFTVGALPLVIYQIWRMGYYASLVPNTALAKDAGTARWDQGLIYLIDYAGLYTLLAPMLICLIGSYLHLFDACRARDFGRAAVVLAPVLAGLAHGLYIVRVGGDFMHARFLLPDTWAVMLPLAVIGVGRIRREAVLTTVAFVAGWAVAVAGGTRMPYEGIGPDGISNERGYYAALTTRHKLVTRNDWLGNPFARGGLLAKWDFEAGWSYYETGDERMPSRTGSGVYVAHYNMGILAVLAGNNVVIVDKLALADPVTSHSVVDPRLRDPKERVGHEPRPEAWRTARYAAARPDEPPSVEHARHALNCGDLALLQLAISEPLTPERFWANVALAPRLTSFTFPADPAEARKALCGWQPGW</sequence>
<name>A0A255H7M6_9ACTN</name>
<feature type="transmembrane region" description="Helical" evidence="2">
    <location>
        <begin position="175"/>
        <end position="191"/>
    </location>
</feature>
<accession>A0A255H7M6</accession>
<dbReference type="Pfam" id="PF26371">
    <property type="entry name" value="AftB_C"/>
    <property type="match status" value="1"/>
</dbReference>
<evidence type="ECO:0000313" key="5">
    <source>
        <dbReference type="Proteomes" id="UP000216311"/>
    </source>
</evidence>
<feature type="transmembrane region" description="Helical" evidence="2">
    <location>
        <begin position="147"/>
        <end position="168"/>
    </location>
</feature>
<evidence type="ECO:0000313" key="4">
    <source>
        <dbReference type="EMBL" id="OYO23512.1"/>
    </source>
</evidence>
<feature type="transmembrane region" description="Helical" evidence="2">
    <location>
        <begin position="386"/>
        <end position="403"/>
    </location>
</feature>
<keyword evidence="5" id="KW-1185">Reference proteome</keyword>
<feature type="compositionally biased region" description="Polar residues" evidence="1">
    <location>
        <begin position="9"/>
        <end position="25"/>
    </location>
</feature>
<dbReference type="Proteomes" id="UP000216311">
    <property type="component" value="Unassembled WGS sequence"/>
</dbReference>
<feature type="domain" description="Terminal beta-(1-&gt;2)-arabinofuranosyltransferase C-terminal" evidence="3">
    <location>
        <begin position="499"/>
        <end position="607"/>
    </location>
</feature>